<dbReference type="Proteomes" id="UP001586593">
    <property type="component" value="Unassembled WGS sequence"/>
</dbReference>
<protein>
    <recommendedName>
        <fullName evidence="3">PEBP-like protein</fullName>
    </recommendedName>
</protein>
<proteinExistence type="predicted"/>
<dbReference type="EMBL" id="JAZHXJ010000012">
    <property type="protein sequence ID" value="KAL1882775.1"/>
    <property type="molecule type" value="Genomic_DNA"/>
</dbReference>
<dbReference type="Pfam" id="PF01161">
    <property type="entry name" value="PBP"/>
    <property type="match status" value="1"/>
</dbReference>
<reference evidence="1 2" key="1">
    <citation type="journal article" date="2024" name="Commun. Biol.">
        <title>Comparative genomic analysis of thermophilic fungi reveals convergent evolutionary adaptations and gene losses.</title>
        <authorList>
            <person name="Steindorff A.S."/>
            <person name="Aguilar-Pontes M.V."/>
            <person name="Robinson A.J."/>
            <person name="Andreopoulos B."/>
            <person name="LaButti K."/>
            <person name="Kuo A."/>
            <person name="Mondo S."/>
            <person name="Riley R."/>
            <person name="Otillar R."/>
            <person name="Haridas S."/>
            <person name="Lipzen A."/>
            <person name="Grimwood J."/>
            <person name="Schmutz J."/>
            <person name="Clum A."/>
            <person name="Reid I.D."/>
            <person name="Moisan M.C."/>
            <person name="Butler G."/>
            <person name="Nguyen T.T.M."/>
            <person name="Dewar K."/>
            <person name="Conant G."/>
            <person name="Drula E."/>
            <person name="Henrissat B."/>
            <person name="Hansel C."/>
            <person name="Singer S."/>
            <person name="Hutchinson M.I."/>
            <person name="de Vries R.P."/>
            <person name="Natvig D.O."/>
            <person name="Powell A.J."/>
            <person name="Tsang A."/>
            <person name="Grigoriev I.V."/>
        </authorList>
    </citation>
    <scope>NUCLEOTIDE SEQUENCE [LARGE SCALE GENOMIC DNA]</scope>
    <source>
        <strain evidence="1 2">ATCC 24622</strain>
    </source>
</reference>
<dbReference type="InterPro" id="IPR036610">
    <property type="entry name" value="PEBP-like_sf"/>
</dbReference>
<evidence type="ECO:0000313" key="1">
    <source>
        <dbReference type="EMBL" id="KAL1882775.1"/>
    </source>
</evidence>
<gene>
    <name evidence="1" type="ORF">VTK73DRAFT_900</name>
</gene>
<dbReference type="PANTHER" id="PTHR30289">
    <property type="entry name" value="UNCHARACTERIZED PROTEIN YBCL-RELATED"/>
    <property type="match status" value="1"/>
</dbReference>
<evidence type="ECO:0000313" key="2">
    <source>
        <dbReference type="Proteomes" id="UP001586593"/>
    </source>
</evidence>
<keyword evidence="2" id="KW-1185">Reference proteome</keyword>
<accession>A0ABR3Y3A2</accession>
<dbReference type="InterPro" id="IPR008914">
    <property type="entry name" value="PEBP"/>
</dbReference>
<name>A0ABR3Y3A2_9PEZI</name>
<dbReference type="CDD" id="cd00457">
    <property type="entry name" value="PEBP"/>
    <property type="match status" value="1"/>
</dbReference>
<dbReference type="Gene3D" id="3.90.280.10">
    <property type="entry name" value="PEBP-like"/>
    <property type="match status" value="1"/>
</dbReference>
<sequence>MSGTARAVIEVILSYLFKNQKGRDAKSFYTTPAFASHKEQTIEVTAPDCGPSGATLPSEYTYEGGGRFPTLEWRAPGPVAESVKEWLLVSEDPDAPLSTPVCHGIYLGIPVAKTRVEAKDFELADPAQRLLKGGFYYGMPRRDVVYMPPRPLMNHGVHRYFFEVVALSEPLDKEFAKSAANRDQVAEAIKGKVLGWGMWVGSSERTWS</sequence>
<comment type="caution">
    <text evidence="1">The sequence shown here is derived from an EMBL/GenBank/DDBJ whole genome shotgun (WGS) entry which is preliminary data.</text>
</comment>
<dbReference type="PANTHER" id="PTHR30289:SF1">
    <property type="entry name" value="PEBP (PHOSPHATIDYLETHANOLAMINE-BINDING PROTEIN) FAMILY PROTEIN"/>
    <property type="match status" value="1"/>
</dbReference>
<organism evidence="1 2">
    <name type="scientific">Phialemonium thermophilum</name>
    <dbReference type="NCBI Taxonomy" id="223376"/>
    <lineage>
        <taxon>Eukaryota</taxon>
        <taxon>Fungi</taxon>
        <taxon>Dikarya</taxon>
        <taxon>Ascomycota</taxon>
        <taxon>Pezizomycotina</taxon>
        <taxon>Sordariomycetes</taxon>
        <taxon>Sordariomycetidae</taxon>
        <taxon>Cephalothecales</taxon>
        <taxon>Cephalothecaceae</taxon>
        <taxon>Phialemonium</taxon>
    </lineage>
</organism>
<dbReference type="SUPFAM" id="SSF49777">
    <property type="entry name" value="PEBP-like"/>
    <property type="match status" value="1"/>
</dbReference>
<evidence type="ECO:0008006" key="3">
    <source>
        <dbReference type="Google" id="ProtNLM"/>
    </source>
</evidence>
<dbReference type="InterPro" id="IPR049556">
    <property type="entry name" value="PhiB"/>
</dbReference>